<dbReference type="EMBL" id="CP011232">
    <property type="protein sequence ID" value="AKI97234.1"/>
    <property type="molecule type" value="Genomic_DNA"/>
</dbReference>
<keyword evidence="6" id="KW-1185">Reference proteome</keyword>
<accession>A0A0G2ZCF9</accession>
<dbReference type="NCBIfam" id="NF033788">
    <property type="entry name" value="HTH_metalloreg"/>
    <property type="match status" value="1"/>
</dbReference>
<gene>
    <name evidence="5" type="ORF">IX53_04745</name>
</gene>
<dbReference type="InterPro" id="IPR036388">
    <property type="entry name" value="WH-like_DNA-bd_sf"/>
</dbReference>
<dbReference type="GO" id="GO:0003677">
    <property type="term" value="F:DNA binding"/>
    <property type="evidence" value="ECO:0007669"/>
    <property type="project" value="UniProtKB-KW"/>
</dbReference>
<dbReference type="RefSeq" id="WP_047754368.1">
    <property type="nucleotide sequence ID" value="NZ_CAJUHA010000008.1"/>
</dbReference>
<evidence type="ECO:0000256" key="3">
    <source>
        <dbReference type="ARBA" id="ARBA00023163"/>
    </source>
</evidence>
<dbReference type="OrthoDB" id="41173at2"/>
<dbReference type="PANTHER" id="PTHR33154:SF38">
    <property type="entry name" value="HTH ARSR-TYPE DOMAIN-CONTAINING PROTEIN"/>
    <property type="match status" value="1"/>
</dbReference>
<keyword evidence="1" id="KW-0805">Transcription regulation</keyword>
<evidence type="ECO:0000256" key="1">
    <source>
        <dbReference type="ARBA" id="ARBA00023015"/>
    </source>
</evidence>
<evidence type="ECO:0000259" key="4">
    <source>
        <dbReference type="PROSITE" id="PS50987"/>
    </source>
</evidence>
<dbReference type="PANTHER" id="PTHR33154">
    <property type="entry name" value="TRANSCRIPTIONAL REGULATOR, ARSR FAMILY"/>
    <property type="match status" value="1"/>
</dbReference>
<name>A0A0G2ZCF9_9BACT</name>
<sequence length="350" mass="40085">MTLRLVWIELGELITLSKLVQQSDKKNLTDLSSEIKEKIETFVRIVTNTGAWDTRTLISALSELGEDFMVFSGGDLKDGAFITLEETLENLNKFEEHVPKFFSSVINRHFGDQQQLVKPSFSRDKLLDFLQSQKVLSRFSTWFLTQLLIFPEHTKEIFKETLRELLNMYTESGLRTVVTFTAHDTMKKLKRNHLESALIEYLKSSSKEPISSHIILSIQHLLPGFVSAPVKLEEGTLFLAGDIQKSFELSELSLETDLLKNFLKNLSDQTRFCILKALSGKPMYVAQLASHCGLSKATISHHLTALGRLGILEKKNDGKKVYYSLNRDNLRRIIKNIERVFSKEGEKEWK</sequence>
<dbReference type="PROSITE" id="PS50987">
    <property type="entry name" value="HTH_ARSR_2"/>
    <property type="match status" value="1"/>
</dbReference>
<proteinExistence type="predicted"/>
<dbReference type="CDD" id="cd00090">
    <property type="entry name" value="HTH_ARSR"/>
    <property type="match status" value="1"/>
</dbReference>
<evidence type="ECO:0000313" key="6">
    <source>
        <dbReference type="Proteomes" id="UP000035159"/>
    </source>
</evidence>
<dbReference type="GO" id="GO:0003700">
    <property type="term" value="F:DNA-binding transcription factor activity"/>
    <property type="evidence" value="ECO:0007669"/>
    <property type="project" value="InterPro"/>
</dbReference>
<dbReference type="AlphaFoldDB" id="A0A0G2ZCF9"/>
<dbReference type="InterPro" id="IPR011991">
    <property type="entry name" value="ArsR-like_HTH"/>
</dbReference>
<keyword evidence="2" id="KW-0238">DNA-binding</keyword>
<protein>
    <recommendedName>
        <fullName evidence="4">HTH arsR-type domain-containing protein</fullName>
    </recommendedName>
</protein>
<evidence type="ECO:0000256" key="2">
    <source>
        <dbReference type="ARBA" id="ARBA00023125"/>
    </source>
</evidence>
<dbReference type="InterPro" id="IPR036390">
    <property type="entry name" value="WH_DNA-bd_sf"/>
</dbReference>
<dbReference type="InterPro" id="IPR001845">
    <property type="entry name" value="HTH_ArsR_DNA-bd_dom"/>
</dbReference>
<feature type="domain" description="HTH arsR-type" evidence="4">
    <location>
        <begin position="249"/>
        <end position="345"/>
    </location>
</feature>
<dbReference type="SMART" id="SM00418">
    <property type="entry name" value="HTH_ARSR"/>
    <property type="match status" value="1"/>
</dbReference>
<keyword evidence="3" id="KW-0804">Transcription</keyword>
<dbReference type="PRINTS" id="PR00778">
    <property type="entry name" value="HTHARSR"/>
</dbReference>
<dbReference type="SUPFAM" id="SSF46785">
    <property type="entry name" value="Winged helix' DNA-binding domain"/>
    <property type="match status" value="1"/>
</dbReference>
<dbReference type="Gene3D" id="1.10.10.10">
    <property type="entry name" value="Winged helix-like DNA-binding domain superfamily/Winged helix DNA-binding domain"/>
    <property type="match status" value="1"/>
</dbReference>
<reference evidence="5 6" key="1">
    <citation type="submission" date="2015-04" db="EMBL/GenBank/DDBJ databases">
        <title>Complete Genome Sequence of Kosmotoga pacifica SLHLJ1.</title>
        <authorList>
            <person name="Jiang L.J."/>
            <person name="Shao Z.Z."/>
            <person name="Jebbar M."/>
        </authorList>
    </citation>
    <scope>NUCLEOTIDE SEQUENCE [LARGE SCALE GENOMIC DNA]</scope>
    <source>
        <strain evidence="5 6">SLHLJ1</strain>
    </source>
</reference>
<dbReference type="InterPro" id="IPR051081">
    <property type="entry name" value="HTH_MetalResp_TranReg"/>
</dbReference>
<dbReference type="STRING" id="1330330.IX53_04745"/>
<organism evidence="5 6">
    <name type="scientific">Kosmotoga pacifica</name>
    <dbReference type="NCBI Taxonomy" id="1330330"/>
    <lineage>
        <taxon>Bacteria</taxon>
        <taxon>Thermotogati</taxon>
        <taxon>Thermotogota</taxon>
        <taxon>Thermotogae</taxon>
        <taxon>Kosmotogales</taxon>
        <taxon>Kosmotogaceae</taxon>
        <taxon>Kosmotoga</taxon>
    </lineage>
</organism>
<evidence type="ECO:0000313" key="5">
    <source>
        <dbReference type="EMBL" id="AKI97234.1"/>
    </source>
</evidence>
<dbReference type="KEGG" id="kpf:IX53_04745"/>
<dbReference type="Proteomes" id="UP000035159">
    <property type="component" value="Chromosome"/>
</dbReference>
<dbReference type="Pfam" id="PF01022">
    <property type="entry name" value="HTH_5"/>
    <property type="match status" value="1"/>
</dbReference>
<dbReference type="PATRIC" id="fig|1330330.3.peg.956"/>